<evidence type="ECO:0000313" key="3">
    <source>
        <dbReference type="Proteomes" id="UP000199071"/>
    </source>
</evidence>
<accession>A0A1G6DKQ6</accession>
<dbReference type="InterPro" id="IPR002347">
    <property type="entry name" value="SDR_fam"/>
</dbReference>
<dbReference type="GO" id="GO:0032787">
    <property type="term" value="P:monocarboxylic acid metabolic process"/>
    <property type="evidence" value="ECO:0007669"/>
    <property type="project" value="UniProtKB-ARBA"/>
</dbReference>
<dbReference type="InterPro" id="IPR020904">
    <property type="entry name" value="Sc_DH/Rdtase_CS"/>
</dbReference>
<organism evidence="2 3">
    <name type="scientific">Bauldia litoralis</name>
    <dbReference type="NCBI Taxonomy" id="665467"/>
    <lineage>
        <taxon>Bacteria</taxon>
        <taxon>Pseudomonadati</taxon>
        <taxon>Pseudomonadota</taxon>
        <taxon>Alphaproteobacteria</taxon>
        <taxon>Hyphomicrobiales</taxon>
        <taxon>Kaistiaceae</taxon>
        <taxon>Bauldia</taxon>
    </lineage>
</organism>
<dbReference type="AlphaFoldDB" id="A0A1G6DKQ6"/>
<dbReference type="Proteomes" id="UP000199071">
    <property type="component" value="Unassembled WGS sequence"/>
</dbReference>
<dbReference type="SUPFAM" id="SSF51735">
    <property type="entry name" value="NAD(P)-binding Rossmann-fold domains"/>
    <property type="match status" value="1"/>
</dbReference>
<proteinExistence type="inferred from homology"/>
<dbReference type="PRINTS" id="PR00081">
    <property type="entry name" value="GDHRDH"/>
</dbReference>
<sequence length="260" mass="26942">MQIDLSGKRVLVTGGNSGLGEAIVRAFAAEGARVAINYVTHPEAAQAIVDDIVKAGGEAIAVEADISDPQAVETMFATVDKAWGGLDVLVNNAGIDGKRALSWEADVDAWRKVVEINLGGAFLCAREALKGMTARKAGVIINISSVHEVIAWSGYSDYAASKAGVSMMSKTLAQEAGPYGVRVLCIAPGAIATPINANVWKDPAGLKDLLTKIPIGRIGKPEDIAGMAVVLASDVAGYVTATTVFVDGGMTDFPEFMHGG</sequence>
<dbReference type="OrthoDB" id="9780084at2"/>
<evidence type="ECO:0000313" key="2">
    <source>
        <dbReference type="EMBL" id="SDB45415.1"/>
    </source>
</evidence>
<gene>
    <name evidence="2" type="ORF">SAMN02982931_03508</name>
</gene>
<dbReference type="NCBIfam" id="NF009466">
    <property type="entry name" value="PRK12826.1-2"/>
    <property type="match status" value="1"/>
</dbReference>
<keyword evidence="3" id="KW-1185">Reference proteome</keyword>
<dbReference type="NCBIfam" id="NF005559">
    <property type="entry name" value="PRK07231.1"/>
    <property type="match status" value="1"/>
</dbReference>
<dbReference type="RefSeq" id="WP_090878296.1">
    <property type="nucleotide sequence ID" value="NZ_FMXQ01000007.1"/>
</dbReference>
<reference evidence="2 3" key="1">
    <citation type="submission" date="2016-10" db="EMBL/GenBank/DDBJ databases">
        <authorList>
            <person name="de Groot N.N."/>
        </authorList>
    </citation>
    <scope>NUCLEOTIDE SEQUENCE [LARGE SCALE GENOMIC DNA]</scope>
    <source>
        <strain evidence="2 3">ATCC 35022</strain>
    </source>
</reference>
<dbReference type="PRINTS" id="PR00080">
    <property type="entry name" value="SDRFAMILY"/>
</dbReference>
<dbReference type="STRING" id="665467.SAMN02982931_03508"/>
<dbReference type="InterPro" id="IPR050259">
    <property type="entry name" value="SDR"/>
</dbReference>
<name>A0A1G6DKQ6_9HYPH</name>
<dbReference type="InterPro" id="IPR036291">
    <property type="entry name" value="NAD(P)-bd_dom_sf"/>
</dbReference>
<dbReference type="Gene3D" id="3.40.50.720">
    <property type="entry name" value="NAD(P)-binding Rossmann-like Domain"/>
    <property type="match status" value="1"/>
</dbReference>
<dbReference type="EMBL" id="FMXQ01000007">
    <property type="protein sequence ID" value="SDB45415.1"/>
    <property type="molecule type" value="Genomic_DNA"/>
</dbReference>
<dbReference type="FunFam" id="3.40.50.720:FF:000084">
    <property type="entry name" value="Short-chain dehydrogenase reductase"/>
    <property type="match status" value="1"/>
</dbReference>
<evidence type="ECO:0000256" key="1">
    <source>
        <dbReference type="ARBA" id="ARBA00006484"/>
    </source>
</evidence>
<dbReference type="PANTHER" id="PTHR42879">
    <property type="entry name" value="3-OXOACYL-(ACYL-CARRIER-PROTEIN) REDUCTASE"/>
    <property type="match status" value="1"/>
</dbReference>
<protein>
    <submittedName>
        <fullName evidence="2">Glucose 1-dehydrogenase</fullName>
    </submittedName>
</protein>
<dbReference type="Pfam" id="PF13561">
    <property type="entry name" value="adh_short_C2"/>
    <property type="match status" value="1"/>
</dbReference>
<comment type="similarity">
    <text evidence="1">Belongs to the short-chain dehydrogenases/reductases (SDR) family.</text>
</comment>
<dbReference type="PANTHER" id="PTHR42879:SF2">
    <property type="entry name" value="3-OXOACYL-[ACYL-CARRIER-PROTEIN] REDUCTASE FABG"/>
    <property type="match status" value="1"/>
</dbReference>
<dbReference type="PROSITE" id="PS00061">
    <property type="entry name" value="ADH_SHORT"/>
    <property type="match status" value="1"/>
</dbReference>